<proteinExistence type="predicted"/>
<dbReference type="InterPro" id="IPR001650">
    <property type="entry name" value="Helicase_C-like"/>
</dbReference>
<feature type="region of interest" description="Disordered" evidence="1">
    <location>
        <begin position="112"/>
        <end position="132"/>
    </location>
</feature>
<protein>
    <recommendedName>
        <fullName evidence="2">Helicase C-terminal domain-containing protein</fullName>
    </recommendedName>
</protein>
<dbReference type="EMBL" id="JAVFKD010000007">
    <property type="protein sequence ID" value="KAK5994696.1"/>
    <property type="molecule type" value="Genomic_DNA"/>
</dbReference>
<name>A0ABR0SSF0_9HYPO</name>
<feature type="compositionally biased region" description="Acidic residues" evidence="1">
    <location>
        <begin position="619"/>
        <end position="628"/>
    </location>
</feature>
<evidence type="ECO:0000313" key="3">
    <source>
        <dbReference type="EMBL" id="KAK5994696.1"/>
    </source>
</evidence>
<gene>
    <name evidence="3" type="ORF">PT974_04720</name>
</gene>
<dbReference type="Gene3D" id="3.40.50.300">
    <property type="entry name" value="P-loop containing nucleotide triphosphate hydrolases"/>
    <property type="match status" value="1"/>
</dbReference>
<feature type="region of interest" description="Disordered" evidence="1">
    <location>
        <begin position="617"/>
        <end position="659"/>
    </location>
</feature>
<organism evidence="3 4">
    <name type="scientific">Cladobotryum mycophilum</name>
    <dbReference type="NCBI Taxonomy" id="491253"/>
    <lineage>
        <taxon>Eukaryota</taxon>
        <taxon>Fungi</taxon>
        <taxon>Dikarya</taxon>
        <taxon>Ascomycota</taxon>
        <taxon>Pezizomycotina</taxon>
        <taxon>Sordariomycetes</taxon>
        <taxon>Hypocreomycetidae</taxon>
        <taxon>Hypocreales</taxon>
        <taxon>Hypocreaceae</taxon>
        <taxon>Cladobotryum</taxon>
    </lineage>
</organism>
<feature type="region of interest" description="Disordered" evidence="1">
    <location>
        <begin position="561"/>
        <end position="590"/>
    </location>
</feature>
<dbReference type="SUPFAM" id="SSF52540">
    <property type="entry name" value="P-loop containing nucleoside triphosphate hydrolases"/>
    <property type="match status" value="1"/>
</dbReference>
<reference evidence="3 4" key="1">
    <citation type="submission" date="2024-01" db="EMBL/GenBank/DDBJ databases">
        <title>Complete genome of Cladobotryum mycophilum ATHUM6906.</title>
        <authorList>
            <person name="Christinaki A.C."/>
            <person name="Myridakis A.I."/>
            <person name="Kouvelis V.N."/>
        </authorList>
    </citation>
    <scope>NUCLEOTIDE SEQUENCE [LARGE SCALE GENOMIC DNA]</scope>
    <source>
        <strain evidence="3 4">ATHUM6906</strain>
    </source>
</reference>
<feature type="domain" description="Helicase C-terminal" evidence="2">
    <location>
        <begin position="284"/>
        <end position="386"/>
    </location>
</feature>
<accession>A0ABR0SSF0</accession>
<evidence type="ECO:0000259" key="2">
    <source>
        <dbReference type="Pfam" id="PF00271"/>
    </source>
</evidence>
<comment type="caution">
    <text evidence="3">The sequence shown here is derived from an EMBL/GenBank/DDBJ whole genome shotgun (WGS) entry which is preliminary data.</text>
</comment>
<dbReference type="Pfam" id="PF00271">
    <property type="entry name" value="Helicase_C"/>
    <property type="match status" value="1"/>
</dbReference>
<dbReference type="Proteomes" id="UP001338125">
    <property type="component" value="Unassembled WGS sequence"/>
</dbReference>
<evidence type="ECO:0000313" key="4">
    <source>
        <dbReference type="Proteomes" id="UP001338125"/>
    </source>
</evidence>
<dbReference type="InterPro" id="IPR027417">
    <property type="entry name" value="P-loop_NTPase"/>
</dbReference>
<evidence type="ECO:0000256" key="1">
    <source>
        <dbReference type="SAM" id="MobiDB-lite"/>
    </source>
</evidence>
<sequence>MALIWLKSGIKFRDWRGLDLGYTQNIWHPDYDALAETNTIGEEVTKGLLHESVGLVQKPSGRKMLKLWQEQSYPIWQLSPDLLEVAGEEGHWDIGFAKNVISRALLRPRHGPVGQVPRRGHGAEPVAPPTAGELNDTFTPSQSMRSDSGPESGQLNFRSYREGVLGAHDARNIALLRRDAAKLLGPNKEQAVRQLRKLRDGNIETTTTEAKNAKKSSDQVIAGVEHVKQLASNSVHGGIDFFFGQTRSDPNIPTLIGPQQWMRWLLGGSPVTTQLTNLCFDYVHVQGKRVVVFCDTPWIQQMTLSILNMAGFYVNTIRSSDKGARKAKQIAEFVDPNSTSQIFLANINIMSTGVNLQRCCHVGIAINFHHNAKTIRQMHHRLHRIGQSKEIVWHTLKVINSFHDHQERLCLTKWARQMSAEMSLPDWFPDNIREVVIFEFQRMYFHHPFNRYAWVLLRDLDPANFDYNSDYTSAMGHALTCIAKLCLDADIEKRTFWQDAADDIAMALVILIEKKSSEEMQALSDLPVKDLFARMITVLAESIEKAAKKAKNDSEVRVRASRVKSGVERRKKQHKSEEVTVDLDADSDDDLAGVESDIEEMDEGEEVPDVAVKYKELEMADAEDDETPDNQLQEESGLAEVSAGEEEAEKVLGDSEGEE</sequence>
<feature type="compositionally biased region" description="Acidic residues" evidence="1">
    <location>
        <begin position="579"/>
        <end position="590"/>
    </location>
</feature>
<keyword evidence="4" id="KW-1185">Reference proteome</keyword>